<proteinExistence type="predicted"/>
<reference evidence="1" key="2">
    <citation type="journal article" date="2022" name="New Phytol.">
        <title>Evolutionary transition to the ectomycorrhizal habit in the genomes of a hyperdiverse lineage of mushroom-forming fungi.</title>
        <authorList>
            <person name="Looney B."/>
            <person name="Miyauchi S."/>
            <person name="Morin E."/>
            <person name="Drula E."/>
            <person name="Courty P.E."/>
            <person name="Kohler A."/>
            <person name="Kuo A."/>
            <person name="LaButti K."/>
            <person name="Pangilinan J."/>
            <person name="Lipzen A."/>
            <person name="Riley R."/>
            <person name="Andreopoulos W."/>
            <person name="He G."/>
            <person name="Johnson J."/>
            <person name="Nolan M."/>
            <person name="Tritt A."/>
            <person name="Barry K.W."/>
            <person name="Grigoriev I.V."/>
            <person name="Nagy L.G."/>
            <person name="Hibbett D."/>
            <person name="Henrissat B."/>
            <person name="Matheny P.B."/>
            <person name="Labbe J."/>
            <person name="Martin F.M."/>
        </authorList>
    </citation>
    <scope>NUCLEOTIDE SEQUENCE</scope>
    <source>
        <strain evidence="1">FP105234-sp</strain>
    </source>
</reference>
<comment type="caution">
    <text evidence="1">The sequence shown here is derived from an EMBL/GenBank/DDBJ whole genome shotgun (WGS) entry which is preliminary data.</text>
</comment>
<protein>
    <submittedName>
        <fullName evidence="1">Uncharacterized protein</fullName>
    </submittedName>
</protein>
<organism evidence="1 2">
    <name type="scientific">Auriscalpium vulgare</name>
    <dbReference type="NCBI Taxonomy" id="40419"/>
    <lineage>
        <taxon>Eukaryota</taxon>
        <taxon>Fungi</taxon>
        <taxon>Dikarya</taxon>
        <taxon>Basidiomycota</taxon>
        <taxon>Agaricomycotina</taxon>
        <taxon>Agaricomycetes</taxon>
        <taxon>Russulales</taxon>
        <taxon>Auriscalpiaceae</taxon>
        <taxon>Auriscalpium</taxon>
    </lineage>
</organism>
<name>A0ACB8R6J6_9AGAM</name>
<sequence>MPWKTLKTSQRICVIGEPAHTELDSSDSIANPITARPVLGSVHANPLYINFAHDWGSWARCRRPRMRVNAIAVGGQPVHAGINSDGKLVWKRMDKIQSEVPGDVWIHPPSRFLCAPHSIIPATALSTGVPGPRAAAARCLHLPKSPPHTRAEVAVSARHASASRCWP</sequence>
<evidence type="ECO:0000313" key="2">
    <source>
        <dbReference type="Proteomes" id="UP000814033"/>
    </source>
</evidence>
<keyword evidence="2" id="KW-1185">Reference proteome</keyword>
<dbReference type="EMBL" id="MU276264">
    <property type="protein sequence ID" value="KAI0039774.1"/>
    <property type="molecule type" value="Genomic_DNA"/>
</dbReference>
<accession>A0ACB8R6J6</accession>
<dbReference type="Proteomes" id="UP000814033">
    <property type="component" value="Unassembled WGS sequence"/>
</dbReference>
<reference evidence="1" key="1">
    <citation type="submission" date="2021-02" db="EMBL/GenBank/DDBJ databases">
        <authorList>
            <consortium name="DOE Joint Genome Institute"/>
            <person name="Ahrendt S."/>
            <person name="Looney B.P."/>
            <person name="Miyauchi S."/>
            <person name="Morin E."/>
            <person name="Drula E."/>
            <person name="Courty P.E."/>
            <person name="Chicoki N."/>
            <person name="Fauchery L."/>
            <person name="Kohler A."/>
            <person name="Kuo A."/>
            <person name="Labutti K."/>
            <person name="Pangilinan J."/>
            <person name="Lipzen A."/>
            <person name="Riley R."/>
            <person name="Andreopoulos W."/>
            <person name="He G."/>
            <person name="Johnson J."/>
            <person name="Barry K.W."/>
            <person name="Grigoriev I.V."/>
            <person name="Nagy L."/>
            <person name="Hibbett D."/>
            <person name="Henrissat B."/>
            <person name="Matheny P.B."/>
            <person name="Labbe J."/>
            <person name="Martin F."/>
        </authorList>
    </citation>
    <scope>NUCLEOTIDE SEQUENCE</scope>
    <source>
        <strain evidence="1">FP105234-sp</strain>
    </source>
</reference>
<evidence type="ECO:0000313" key="1">
    <source>
        <dbReference type="EMBL" id="KAI0039774.1"/>
    </source>
</evidence>
<gene>
    <name evidence="1" type="ORF">FA95DRAFT_984357</name>
</gene>